<name>A0ABY5Q820_9ACTN</name>
<evidence type="ECO:0000313" key="3">
    <source>
        <dbReference type="Proteomes" id="UP001057738"/>
    </source>
</evidence>
<reference evidence="2" key="1">
    <citation type="submission" date="2022-08" db="EMBL/GenBank/DDBJ databases">
        <authorList>
            <person name="Tian L."/>
        </authorList>
    </citation>
    <scope>NUCLEOTIDE SEQUENCE</scope>
    <source>
        <strain evidence="2">CM253</strain>
        <plasmid evidence="2">unnamed1</plasmid>
    </source>
</reference>
<protein>
    <submittedName>
        <fullName evidence="2">DUF721 domain-containing protein</fullName>
    </submittedName>
</protein>
<accession>A0ABY5Q820</accession>
<dbReference type="InterPro" id="IPR007922">
    <property type="entry name" value="DciA-like"/>
</dbReference>
<feature type="compositionally biased region" description="Basic and acidic residues" evidence="1">
    <location>
        <begin position="18"/>
        <end position="28"/>
    </location>
</feature>
<proteinExistence type="predicted"/>
<dbReference type="GeneID" id="95578647"/>
<feature type="region of interest" description="Disordered" evidence="1">
    <location>
        <begin position="18"/>
        <end position="37"/>
    </location>
</feature>
<evidence type="ECO:0000256" key="1">
    <source>
        <dbReference type="SAM" id="MobiDB-lite"/>
    </source>
</evidence>
<dbReference type="RefSeq" id="WP_257858123.1">
    <property type="nucleotide sequence ID" value="NZ_CP102515.1"/>
</dbReference>
<dbReference type="Pfam" id="PF05258">
    <property type="entry name" value="DciA"/>
    <property type="match status" value="1"/>
</dbReference>
<geneLocation type="plasmid" evidence="2 3">
    <name>unnamed1</name>
</geneLocation>
<dbReference type="Proteomes" id="UP001057738">
    <property type="component" value="Plasmid unnamed1"/>
</dbReference>
<sequence length="201" mass="21897">MEQHQDLARLALRQARQDARWRRGERASGRRSQPGAGPVLLQKAFSDLLSERGWLIPAVHPLFTSWPDIVGPEIATHVTVVDIDGGGRFIVRADSKAWASQMRLLAPQLVARLNLDHAAIRALRVLSPQDPQLPAEKAPLWRRAGLASGAPASVASDNTPQPSDDEPSTPFYAQPSPPETPSTAPDVHRLALARARASKRS</sequence>
<evidence type="ECO:0000313" key="2">
    <source>
        <dbReference type="EMBL" id="UUY52380.1"/>
    </source>
</evidence>
<dbReference type="PANTHER" id="PTHR36456">
    <property type="entry name" value="UPF0232 PROTEIN SCO3875"/>
    <property type="match status" value="1"/>
</dbReference>
<keyword evidence="3" id="KW-1185">Reference proteome</keyword>
<dbReference type="EMBL" id="CP102515">
    <property type="protein sequence ID" value="UUY52380.1"/>
    <property type="molecule type" value="Genomic_DNA"/>
</dbReference>
<dbReference type="PANTHER" id="PTHR36456:SF1">
    <property type="entry name" value="UPF0232 PROTEIN SCO3875"/>
    <property type="match status" value="1"/>
</dbReference>
<gene>
    <name evidence="2" type="ORF">NRK68_34485</name>
</gene>
<keyword evidence="2" id="KW-0614">Plasmid</keyword>
<feature type="region of interest" description="Disordered" evidence="1">
    <location>
        <begin position="149"/>
        <end position="187"/>
    </location>
</feature>
<organism evidence="2 3">
    <name type="scientific">Streptomyces yangpuensis</name>
    <dbReference type="NCBI Taxonomy" id="1648182"/>
    <lineage>
        <taxon>Bacteria</taxon>
        <taxon>Bacillati</taxon>
        <taxon>Actinomycetota</taxon>
        <taxon>Actinomycetes</taxon>
        <taxon>Kitasatosporales</taxon>
        <taxon>Streptomycetaceae</taxon>
        <taxon>Streptomyces</taxon>
    </lineage>
</organism>